<dbReference type="GO" id="GO:0005737">
    <property type="term" value="C:cytoplasm"/>
    <property type="evidence" value="ECO:0007669"/>
    <property type="project" value="TreeGrafter"/>
</dbReference>
<comment type="catalytic activity">
    <reaction evidence="9 10">
        <text>D-gluconate + ATP = 6-phospho-D-gluconate + ADP + H(+)</text>
        <dbReference type="Rhea" id="RHEA:19433"/>
        <dbReference type="ChEBI" id="CHEBI:15378"/>
        <dbReference type="ChEBI" id="CHEBI:18391"/>
        <dbReference type="ChEBI" id="CHEBI:30616"/>
        <dbReference type="ChEBI" id="CHEBI:58759"/>
        <dbReference type="ChEBI" id="CHEBI:456216"/>
        <dbReference type="EC" id="2.7.1.12"/>
    </reaction>
</comment>
<keyword evidence="7 10" id="KW-0067">ATP-binding</keyword>
<gene>
    <name evidence="11" type="ORF">DD236_09565</name>
</gene>
<dbReference type="FunFam" id="3.40.50.300:FF:000522">
    <property type="entry name" value="Gluconokinase"/>
    <property type="match status" value="1"/>
</dbReference>
<dbReference type="CDD" id="cd02021">
    <property type="entry name" value="GntK"/>
    <property type="match status" value="1"/>
</dbReference>
<protein>
    <recommendedName>
        <fullName evidence="3 10">Gluconokinase</fullName>
        <ecNumber evidence="3 10">2.7.1.12</ecNumber>
    </recommendedName>
</protein>
<proteinExistence type="inferred from homology"/>
<evidence type="ECO:0000256" key="3">
    <source>
        <dbReference type="ARBA" id="ARBA00012054"/>
    </source>
</evidence>
<dbReference type="NCBIfam" id="TIGR01313">
    <property type="entry name" value="therm_gnt_kin"/>
    <property type="match status" value="1"/>
</dbReference>
<dbReference type="GO" id="GO:0019521">
    <property type="term" value="P:D-gluconate metabolic process"/>
    <property type="evidence" value="ECO:0007669"/>
    <property type="project" value="UniProtKB-KW"/>
</dbReference>
<comment type="pathway">
    <text evidence="1">Carbohydrate acid metabolism.</text>
</comment>
<name>A0A2V1K893_9ACTO</name>
<dbReference type="EC" id="2.7.1.12" evidence="3 10"/>
<dbReference type="Pfam" id="PF13671">
    <property type="entry name" value="AAA_33"/>
    <property type="match status" value="1"/>
</dbReference>
<dbReference type="InterPro" id="IPR006001">
    <property type="entry name" value="Therm_gnt_kin"/>
</dbReference>
<dbReference type="OrthoDB" id="9795716at2"/>
<comment type="similarity">
    <text evidence="2 10">Belongs to the gluconokinase GntK/GntV family.</text>
</comment>
<reference evidence="12" key="1">
    <citation type="submission" date="2018-05" db="EMBL/GenBank/DDBJ databases">
        <authorList>
            <person name="Li Y."/>
        </authorList>
    </citation>
    <scope>NUCLEOTIDE SEQUENCE [LARGE SCALE GENOMIC DNA]</scope>
    <source>
        <strain evidence="12">sk1b4</strain>
    </source>
</reference>
<evidence type="ECO:0000313" key="12">
    <source>
        <dbReference type="Proteomes" id="UP000245283"/>
    </source>
</evidence>
<evidence type="ECO:0000256" key="4">
    <source>
        <dbReference type="ARBA" id="ARBA00022679"/>
    </source>
</evidence>
<dbReference type="InterPro" id="IPR027417">
    <property type="entry name" value="P-loop_NTPase"/>
</dbReference>
<evidence type="ECO:0000256" key="8">
    <source>
        <dbReference type="ARBA" id="ARBA00023064"/>
    </source>
</evidence>
<evidence type="ECO:0000256" key="9">
    <source>
        <dbReference type="ARBA" id="ARBA00048090"/>
    </source>
</evidence>
<comment type="caution">
    <text evidence="11">The sequence shown here is derived from an EMBL/GenBank/DDBJ whole genome shotgun (WGS) entry which is preliminary data.</text>
</comment>
<keyword evidence="4 10" id="KW-0808">Transferase</keyword>
<evidence type="ECO:0000256" key="5">
    <source>
        <dbReference type="ARBA" id="ARBA00022741"/>
    </source>
</evidence>
<organism evidence="11 12">
    <name type="scientific">Ancrocorticia populi</name>
    <dbReference type="NCBI Taxonomy" id="2175228"/>
    <lineage>
        <taxon>Bacteria</taxon>
        <taxon>Bacillati</taxon>
        <taxon>Actinomycetota</taxon>
        <taxon>Actinomycetes</taxon>
        <taxon>Actinomycetales</taxon>
        <taxon>Actinomycetaceae</taxon>
        <taxon>Ancrocorticia</taxon>
    </lineage>
</organism>
<dbReference type="PANTHER" id="PTHR43442:SF3">
    <property type="entry name" value="GLUCONOKINASE-RELATED"/>
    <property type="match status" value="1"/>
</dbReference>
<keyword evidence="5 10" id="KW-0547">Nucleotide-binding</keyword>
<dbReference type="GO" id="GO:0046316">
    <property type="term" value="F:gluconokinase activity"/>
    <property type="evidence" value="ECO:0007669"/>
    <property type="project" value="UniProtKB-EC"/>
</dbReference>
<dbReference type="EMBL" id="QETB01000005">
    <property type="protein sequence ID" value="PWF25685.1"/>
    <property type="molecule type" value="Genomic_DNA"/>
</dbReference>
<sequence length="178" mass="19393">MTTTHLIVMGVAGCGKSTIAQEIADRLGWSLAEGDELHPQANIDKMSAGTPLTDEDRWPWLDLIVDWTKTQAEQGQSTVVTCSALRRSYRDRLSAAPGKTYFVHLAGTKELLTARMNARKGHFMPPALLDSQLDTLEQLETDELGVVVDIDADVDTIVAVALSELEKLGAINQTTTTN</sequence>
<keyword evidence="6 10" id="KW-0418">Kinase</keyword>
<dbReference type="Gene3D" id="3.40.50.300">
    <property type="entry name" value="P-loop containing nucleotide triphosphate hydrolases"/>
    <property type="match status" value="1"/>
</dbReference>
<accession>A0A2V1K893</accession>
<keyword evidence="12" id="KW-1185">Reference proteome</keyword>
<evidence type="ECO:0000256" key="1">
    <source>
        <dbReference type="ARBA" id="ARBA00004761"/>
    </source>
</evidence>
<dbReference type="GO" id="GO:0005524">
    <property type="term" value="F:ATP binding"/>
    <property type="evidence" value="ECO:0007669"/>
    <property type="project" value="UniProtKB-KW"/>
</dbReference>
<evidence type="ECO:0000256" key="7">
    <source>
        <dbReference type="ARBA" id="ARBA00022840"/>
    </source>
</evidence>
<evidence type="ECO:0000256" key="2">
    <source>
        <dbReference type="ARBA" id="ARBA00008420"/>
    </source>
</evidence>
<keyword evidence="8" id="KW-0311">Gluconate utilization</keyword>
<dbReference type="RefSeq" id="WP_109094174.1">
    <property type="nucleotide sequence ID" value="NZ_JBQDYW010000066.1"/>
</dbReference>
<evidence type="ECO:0000256" key="6">
    <source>
        <dbReference type="ARBA" id="ARBA00022777"/>
    </source>
</evidence>
<evidence type="ECO:0000313" key="11">
    <source>
        <dbReference type="EMBL" id="PWF25685.1"/>
    </source>
</evidence>
<dbReference type="AlphaFoldDB" id="A0A2V1K893"/>
<evidence type="ECO:0000256" key="10">
    <source>
        <dbReference type="RuleBase" id="RU363066"/>
    </source>
</evidence>
<dbReference type="PANTHER" id="PTHR43442">
    <property type="entry name" value="GLUCONOKINASE-RELATED"/>
    <property type="match status" value="1"/>
</dbReference>
<dbReference type="SUPFAM" id="SSF52540">
    <property type="entry name" value="P-loop containing nucleoside triphosphate hydrolases"/>
    <property type="match status" value="1"/>
</dbReference>
<dbReference type="Proteomes" id="UP000245283">
    <property type="component" value="Unassembled WGS sequence"/>
</dbReference>